<feature type="domain" description="AB hydrolase-1" evidence="2">
    <location>
        <begin position="25"/>
        <end position="281"/>
    </location>
</feature>
<dbReference type="InterPro" id="IPR000073">
    <property type="entry name" value="AB_hydrolase_1"/>
</dbReference>
<dbReference type="InterPro" id="IPR000639">
    <property type="entry name" value="Epox_hydrolase-like"/>
</dbReference>
<evidence type="ECO:0000259" key="2">
    <source>
        <dbReference type="Pfam" id="PF00561"/>
    </source>
</evidence>
<dbReference type="SUPFAM" id="SSF53474">
    <property type="entry name" value="alpha/beta-Hydrolases"/>
    <property type="match status" value="1"/>
</dbReference>
<dbReference type="Proteomes" id="UP000321331">
    <property type="component" value="Unassembled WGS sequence"/>
</dbReference>
<feature type="compositionally biased region" description="Polar residues" evidence="1">
    <location>
        <begin position="318"/>
        <end position="335"/>
    </location>
</feature>
<comment type="caution">
    <text evidence="3">The sequence shown here is derived from an EMBL/GenBank/DDBJ whole genome shotgun (WGS) entry which is preliminary data.</text>
</comment>
<feature type="compositionally biased region" description="Acidic residues" evidence="1">
    <location>
        <begin position="346"/>
        <end position="372"/>
    </location>
</feature>
<dbReference type="GO" id="GO:0003824">
    <property type="term" value="F:catalytic activity"/>
    <property type="evidence" value="ECO:0007669"/>
    <property type="project" value="InterPro"/>
</dbReference>
<dbReference type="PANTHER" id="PTHR43798:SF33">
    <property type="entry name" value="HYDROLASE, PUTATIVE (AFU_ORTHOLOGUE AFUA_2G14860)-RELATED"/>
    <property type="match status" value="1"/>
</dbReference>
<dbReference type="PANTHER" id="PTHR43798">
    <property type="entry name" value="MONOACYLGLYCEROL LIPASE"/>
    <property type="match status" value="1"/>
</dbReference>
<sequence length="511" mass="56873">MSLKTIKTRTLEVGYYDHGPSSGWPVLLYHGFPYDIHAYDEVVPKLISSGARVVVPYVRGYGPSRFLSDSTMRSGQQAALGSDVIELMDALNIDKAVLGGFDWGGMSVCVASALWPERVVGLVSYAGYDIADLSSYQKPFAPSLECVCWYQHLFQQERGIACLTESRRDLCRILWKQWSPSFSFTEDFYKRTAEAFDNPDFVNVVIHAYRFCFGNAKGDPALQKLEDSLAAQPKISVPTITLDGRQDPLKPGGTAAHVEHFSGRYERREADVGHAFPMEAPDEFADAILTIHNDGVNFTCGKPAKAALLDPESVLQSLQQPACGSQETGMSSPAQGTEDWISKDERDEEPDEEYNGYDEDPDDSSDDGDVAGDEQSKLAKVAEAVAFGHCSRTEGLKQFADLRSDMTLPLRLYVMADKYDVPALRLLARDRFYRAVELVWEEAECFPDVVDELYQTTPPTDTAMREIVCRLVAAVIHVPRVRDEMRSAMMKHGDFAVGVMENSIHLHTLFA</sequence>
<protein>
    <recommendedName>
        <fullName evidence="2">AB hydrolase-1 domain-containing protein</fullName>
    </recommendedName>
</protein>
<dbReference type="PRINTS" id="PR00412">
    <property type="entry name" value="EPOXHYDRLASE"/>
</dbReference>
<proteinExistence type="predicted"/>
<organism evidence="3 4">
    <name type="scientific">Fusarium oxysporum f. sp. cubense</name>
    <dbReference type="NCBI Taxonomy" id="61366"/>
    <lineage>
        <taxon>Eukaryota</taxon>
        <taxon>Fungi</taxon>
        <taxon>Dikarya</taxon>
        <taxon>Ascomycota</taxon>
        <taxon>Pezizomycotina</taxon>
        <taxon>Sordariomycetes</taxon>
        <taxon>Hypocreomycetidae</taxon>
        <taxon>Hypocreales</taxon>
        <taxon>Nectriaceae</taxon>
        <taxon>Fusarium</taxon>
        <taxon>Fusarium oxysporum species complex</taxon>
    </lineage>
</organism>
<dbReference type="GO" id="GO:0016020">
    <property type="term" value="C:membrane"/>
    <property type="evidence" value="ECO:0007669"/>
    <property type="project" value="TreeGrafter"/>
</dbReference>
<dbReference type="EMBL" id="VMNF01000003">
    <property type="protein sequence ID" value="TXC11275.1"/>
    <property type="molecule type" value="Genomic_DNA"/>
</dbReference>
<evidence type="ECO:0000256" key="1">
    <source>
        <dbReference type="SAM" id="MobiDB-lite"/>
    </source>
</evidence>
<name>A0A5C6TJM5_FUSOC</name>
<dbReference type="Pfam" id="PF00561">
    <property type="entry name" value="Abhydrolase_1"/>
    <property type="match status" value="1"/>
</dbReference>
<dbReference type="Gene3D" id="3.40.50.1820">
    <property type="entry name" value="alpha/beta hydrolase"/>
    <property type="match status" value="1"/>
</dbReference>
<reference evidence="3 4" key="1">
    <citation type="submission" date="2019-07" db="EMBL/GenBank/DDBJ databases">
        <title>The First High-Quality Draft Genome Sequence of the Causal Agent of the Current Panama Disease Epidemic.</title>
        <authorList>
            <person name="Warmington R.J."/>
            <person name="Kay W."/>
            <person name="Jeffries A."/>
            <person name="Bebber D."/>
            <person name="Moore K."/>
            <person name="Studholme D.J."/>
        </authorList>
    </citation>
    <scope>NUCLEOTIDE SEQUENCE [LARGE SCALE GENOMIC DNA]</scope>
    <source>
        <strain evidence="3 4">TR4</strain>
    </source>
</reference>
<accession>A0A5C6TJM5</accession>
<feature type="region of interest" description="Disordered" evidence="1">
    <location>
        <begin position="318"/>
        <end position="375"/>
    </location>
</feature>
<dbReference type="InterPro" id="IPR029058">
    <property type="entry name" value="AB_hydrolase_fold"/>
</dbReference>
<dbReference type="AlphaFoldDB" id="A0A5C6TJM5"/>
<evidence type="ECO:0000313" key="4">
    <source>
        <dbReference type="Proteomes" id="UP000321331"/>
    </source>
</evidence>
<gene>
    <name evidence="3" type="ORF">FocTR4_00006223</name>
</gene>
<dbReference type="InterPro" id="IPR050266">
    <property type="entry name" value="AB_hydrolase_sf"/>
</dbReference>
<evidence type="ECO:0000313" key="3">
    <source>
        <dbReference type="EMBL" id="TXC11275.1"/>
    </source>
</evidence>